<evidence type="ECO:0000256" key="10">
    <source>
        <dbReference type="ARBA" id="ARBA00023288"/>
    </source>
</evidence>
<evidence type="ECO:0000259" key="14">
    <source>
        <dbReference type="PROSITE" id="PS50213"/>
    </source>
</evidence>
<dbReference type="InterPro" id="IPR036378">
    <property type="entry name" value="FAS1_dom_sf"/>
</dbReference>
<feature type="domain" description="FAS1" evidence="14">
    <location>
        <begin position="184"/>
        <end position="323"/>
    </location>
</feature>
<keyword evidence="3" id="KW-1003">Cell membrane</keyword>
<comment type="similarity">
    <text evidence="2">Belongs to the fasciclin-like AGP family.</text>
</comment>
<evidence type="ECO:0000256" key="1">
    <source>
        <dbReference type="ARBA" id="ARBA00004609"/>
    </source>
</evidence>
<dbReference type="InterPro" id="IPR033254">
    <property type="entry name" value="Plant_FLA"/>
</dbReference>
<dbReference type="AlphaFoldDB" id="U5DGC3"/>
<evidence type="ECO:0000256" key="4">
    <source>
        <dbReference type="ARBA" id="ARBA00022622"/>
    </source>
</evidence>
<feature type="signal peptide" evidence="13">
    <location>
        <begin position="1"/>
        <end position="24"/>
    </location>
</feature>
<dbReference type="OMA" id="YYDPTKL"/>
<accession>U5DGC3</accession>
<evidence type="ECO:0000313" key="15">
    <source>
        <dbReference type="EMBL" id="ERN19483.1"/>
    </source>
</evidence>
<feature type="region of interest" description="Disordered" evidence="12">
    <location>
        <begin position="334"/>
        <end position="396"/>
    </location>
</feature>
<keyword evidence="9" id="KW-0325">Glycoprotein</keyword>
<feature type="compositionally biased region" description="Low complexity" evidence="12">
    <location>
        <begin position="349"/>
        <end position="365"/>
    </location>
</feature>
<keyword evidence="16" id="KW-1185">Reference proteome</keyword>
<dbReference type="PANTHER" id="PTHR32382:SF5">
    <property type="entry name" value="FASCICLIN-LIKE ARABINOGALACTAN PROTEIN 8"/>
    <property type="match status" value="1"/>
</dbReference>
<reference evidence="16" key="1">
    <citation type="journal article" date="2013" name="Science">
        <title>The Amborella genome and the evolution of flowering plants.</title>
        <authorList>
            <consortium name="Amborella Genome Project"/>
        </authorList>
    </citation>
    <scope>NUCLEOTIDE SEQUENCE [LARGE SCALE GENOMIC DNA]</scope>
</reference>
<dbReference type="eggNOG" id="ENOG502QV96">
    <property type="taxonomic scope" value="Eukaryota"/>
</dbReference>
<feature type="chain" id="PRO_5004659263" description="FAS1 domain-containing protein" evidence="13">
    <location>
        <begin position="25"/>
        <end position="421"/>
    </location>
</feature>
<dbReference type="Gramene" id="ERN19483">
    <property type="protein sequence ID" value="ERN19483"/>
    <property type="gene ID" value="AMTR_s00069p00195790"/>
</dbReference>
<dbReference type="GO" id="GO:0005886">
    <property type="term" value="C:plasma membrane"/>
    <property type="evidence" value="ECO:0000318"/>
    <property type="project" value="GO_Central"/>
</dbReference>
<evidence type="ECO:0000256" key="12">
    <source>
        <dbReference type="SAM" id="MobiDB-lite"/>
    </source>
</evidence>
<keyword evidence="8" id="KW-0472">Membrane</keyword>
<dbReference type="FunFam" id="2.30.180.10:FF:000010">
    <property type="entry name" value="Fasciclin-like arabinogalactan protein 2"/>
    <property type="match status" value="1"/>
</dbReference>
<keyword evidence="5 13" id="KW-0732">Signal</keyword>
<dbReference type="Pfam" id="PF02469">
    <property type="entry name" value="Fasciclin"/>
    <property type="match status" value="1"/>
</dbReference>
<sequence length="421" mass="43408">MAIKPPLLLLLLSLIATSASLSSAHNITEMLSAFPDYSLYNSYLTQTKLCDEINTRQTLTVFVLNNAAMSALAKHPLSVVKNVLSLLIVLDYFDNQKLHSITDGSMLSTTLYQTTGDAKGNFGFVNITDLKGGKVGFGSAAPGSPLDSTYTKSVKQVPYNISVMEISAPIIAPGLLSAPAPSVSQVNLTATLEKAGCKIFASLLASSGVLKNYQDAMDKGLTILAPNDEAFKKPEVPDTAGMRVAQLVSLLEYHALPSYSPPGALKAATGPVSTLASGVRKFAFRVATSGDEVTLDTGVDKSRIASTVLDDAPLCILTVDNVLLPEELFPHAPASAPSPVPVSAPAPSPVAEAPSPVAEVPAPAAASPPAPTAAGSEASPSEAPAESADSKGASSGDKARPLCTAAALVFGSFACFLLLLL</sequence>
<dbReference type="PROSITE" id="PS50213">
    <property type="entry name" value="FAS1"/>
    <property type="match status" value="1"/>
</dbReference>
<evidence type="ECO:0000256" key="9">
    <source>
        <dbReference type="ARBA" id="ARBA00023180"/>
    </source>
</evidence>
<keyword evidence="4" id="KW-0336">GPI-anchor</keyword>
<protein>
    <recommendedName>
        <fullName evidence="14">FAS1 domain-containing protein</fullName>
    </recommendedName>
</protein>
<evidence type="ECO:0000256" key="5">
    <source>
        <dbReference type="ARBA" id="ARBA00022729"/>
    </source>
</evidence>
<comment type="function">
    <text evidence="11">May be a cell surface adhesion protein.</text>
</comment>
<evidence type="ECO:0000256" key="3">
    <source>
        <dbReference type="ARBA" id="ARBA00022475"/>
    </source>
</evidence>
<keyword evidence="6" id="KW-0677">Repeat</keyword>
<dbReference type="InterPro" id="IPR000782">
    <property type="entry name" value="FAS1_domain"/>
</dbReference>
<evidence type="ECO:0000256" key="8">
    <source>
        <dbReference type="ARBA" id="ARBA00023136"/>
    </source>
</evidence>
<organism evidence="15 16">
    <name type="scientific">Amborella trichopoda</name>
    <dbReference type="NCBI Taxonomy" id="13333"/>
    <lineage>
        <taxon>Eukaryota</taxon>
        <taxon>Viridiplantae</taxon>
        <taxon>Streptophyta</taxon>
        <taxon>Embryophyta</taxon>
        <taxon>Tracheophyta</taxon>
        <taxon>Spermatophyta</taxon>
        <taxon>Magnoliopsida</taxon>
        <taxon>Amborellales</taxon>
        <taxon>Amborellaceae</taxon>
        <taxon>Amborella</taxon>
    </lineage>
</organism>
<gene>
    <name evidence="15" type="ORF">AMTR_s00069p00195790</name>
</gene>
<evidence type="ECO:0000256" key="11">
    <source>
        <dbReference type="ARBA" id="ARBA00024686"/>
    </source>
</evidence>
<feature type="compositionally biased region" description="Pro residues" evidence="12">
    <location>
        <begin position="336"/>
        <end position="348"/>
    </location>
</feature>
<dbReference type="SUPFAM" id="SSF82153">
    <property type="entry name" value="FAS1 domain"/>
    <property type="match status" value="2"/>
</dbReference>
<evidence type="ECO:0000256" key="7">
    <source>
        <dbReference type="ARBA" id="ARBA00022974"/>
    </source>
</evidence>
<dbReference type="FunFam" id="2.30.180.10:FF:000008">
    <property type="entry name" value="Fasciclin-like arabinogalactan protein 10"/>
    <property type="match status" value="1"/>
</dbReference>
<dbReference type="HOGENOM" id="CLU_036139_0_0_1"/>
<comment type="subcellular location">
    <subcellularLocation>
        <location evidence="1">Cell membrane</location>
        <topology evidence="1">Lipid-anchor</topology>
        <topology evidence="1">GPI-anchor</topology>
    </subcellularLocation>
</comment>
<dbReference type="OrthoDB" id="286301at2759"/>
<proteinExistence type="inferred from homology"/>
<dbReference type="SMART" id="SM00554">
    <property type="entry name" value="FAS1"/>
    <property type="match status" value="1"/>
</dbReference>
<dbReference type="KEGG" id="atr:18447868"/>
<evidence type="ECO:0000256" key="2">
    <source>
        <dbReference type="ARBA" id="ARBA00007843"/>
    </source>
</evidence>
<dbReference type="STRING" id="13333.U5DGC3"/>
<feature type="compositionally biased region" description="Low complexity" evidence="12">
    <location>
        <begin position="372"/>
        <end position="387"/>
    </location>
</feature>
<evidence type="ECO:0000256" key="13">
    <source>
        <dbReference type="SAM" id="SignalP"/>
    </source>
</evidence>
<dbReference type="EMBL" id="KI392069">
    <property type="protein sequence ID" value="ERN19483.1"/>
    <property type="molecule type" value="Genomic_DNA"/>
</dbReference>
<evidence type="ECO:0000256" key="6">
    <source>
        <dbReference type="ARBA" id="ARBA00022737"/>
    </source>
</evidence>
<dbReference type="Proteomes" id="UP000017836">
    <property type="component" value="Unassembled WGS sequence"/>
</dbReference>
<dbReference type="Gene3D" id="2.30.180.10">
    <property type="entry name" value="FAS1 domain"/>
    <property type="match status" value="2"/>
</dbReference>
<keyword evidence="7" id="KW-0654">Proteoglycan</keyword>
<keyword evidence="10" id="KW-0449">Lipoprotein</keyword>
<dbReference type="PANTHER" id="PTHR32382">
    <property type="entry name" value="FASCICLIN-LIKE ARABINOGALACTAN PROTEIN"/>
    <property type="match status" value="1"/>
</dbReference>
<name>U5DGC3_AMBTC</name>
<dbReference type="GO" id="GO:0098552">
    <property type="term" value="C:side of membrane"/>
    <property type="evidence" value="ECO:0007669"/>
    <property type="project" value="UniProtKB-KW"/>
</dbReference>
<evidence type="ECO:0000313" key="16">
    <source>
        <dbReference type="Proteomes" id="UP000017836"/>
    </source>
</evidence>